<dbReference type="EMBL" id="BMMN01000001">
    <property type="protein sequence ID" value="GGN98219.1"/>
    <property type="molecule type" value="Genomic_DNA"/>
</dbReference>
<dbReference type="RefSeq" id="WP_142567559.1">
    <property type="nucleotide sequence ID" value="NZ_BMMN01000001.1"/>
</dbReference>
<keyword evidence="3" id="KW-1185">Reference proteome</keyword>
<reference evidence="2" key="2">
    <citation type="submission" date="2020-09" db="EMBL/GenBank/DDBJ databases">
        <authorList>
            <person name="Sun Q."/>
            <person name="Zhou Y."/>
        </authorList>
    </citation>
    <scope>NUCLEOTIDE SEQUENCE</scope>
    <source>
        <strain evidence="2">CGMCC 4.7138</strain>
    </source>
</reference>
<accession>A0A8H9GU04</accession>
<dbReference type="OrthoDB" id="9805013at2"/>
<comment type="caution">
    <text evidence="2">The sequence shown here is derived from an EMBL/GenBank/DDBJ whole genome shotgun (WGS) entry which is preliminary data.</text>
</comment>
<dbReference type="AlphaFoldDB" id="A0A8H9GU04"/>
<gene>
    <name evidence="2" type="ORF">GCM10011574_02560</name>
</gene>
<evidence type="ECO:0000313" key="2">
    <source>
        <dbReference type="EMBL" id="GGN98219.1"/>
    </source>
</evidence>
<protein>
    <submittedName>
        <fullName evidence="2">Uncharacterized protein</fullName>
    </submittedName>
</protein>
<evidence type="ECO:0000313" key="3">
    <source>
        <dbReference type="Proteomes" id="UP000653480"/>
    </source>
</evidence>
<organism evidence="2 3">
    <name type="scientific">Microbispora bryophytorum</name>
    <dbReference type="NCBI Taxonomy" id="1460882"/>
    <lineage>
        <taxon>Bacteria</taxon>
        <taxon>Bacillati</taxon>
        <taxon>Actinomycetota</taxon>
        <taxon>Actinomycetes</taxon>
        <taxon>Streptosporangiales</taxon>
        <taxon>Streptosporangiaceae</taxon>
        <taxon>Microbispora</taxon>
    </lineage>
</organism>
<reference evidence="2" key="1">
    <citation type="journal article" date="2014" name="Int. J. Syst. Evol. Microbiol.">
        <title>Complete genome sequence of Corynebacterium casei LMG S-19264T (=DSM 44701T), isolated from a smear-ripened cheese.</title>
        <authorList>
            <consortium name="US DOE Joint Genome Institute (JGI-PGF)"/>
            <person name="Walter F."/>
            <person name="Albersmeier A."/>
            <person name="Kalinowski J."/>
            <person name="Ruckert C."/>
        </authorList>
    </citation>
    <scope>NUCLEOTIDE SEQUENCE</scope>
    <source>
        <strain evidence="2">CGMCC 4.7138</strain>
    </source>
</reference>
<name>A0A8H9GU04_9ACTN</name>
<evidence type="ECO:0000256" key="1">
    <source>
        <dbReference type="SAM" id="MobiDB-lite"/>
    </source>
</evidence>
<sequence length="69" mass="7288">MGRHFDHAKFVVGVSCGDGGPECGVQVDLDTGSSRLRDTAVTVVTARGGAYGPGTPREGFEFQTPYLRT</sequence>
<dbReference type="Proteomes" id="UP000653480">
    <property type="component" value="Unassembled WGS sequence"/>
</dbReference>
<proteinExistence type="predicted"/>
<feature type="region of interest" description="Disordered" evidence="1">
    <location>
        <begin position="47"/>
        <end position="69"/>
    </location>
</feature>